<dbReference type="Pfam" id="PF07727">
    <property type="entry name" value="RVT_2"/>
    <property type="match status" value="1"/>
</dbReference>
<dbReference type="PANTHER" id="PTHR11439">
    <property type="entry name" value="GAG-POL-RELATED RETROTRANSPOSON"/>
    <property type="match status" value="1"/>
</dbReference>
<dbReference type="PANTHER" id="PTHR11439:SF495">
    <property type="entry name" value="REVERSE TRANSCRIPTASE, RNA-DEPENDENT DNA POLYMERASE-RELATED"/>
    <property type="match status" value="1"/>
</dbReference>
<dbReference type="AlphaFoldDB" id="A0A6L2MF65"/>
<comment type="caution">
    <text evidence="2">The sequence shown here is derived from an EMBL/GenBank/DDBJ whole genome shotgun (WGS) entry which is preliminary data.</text>
</comment>
<evidence type="ECO:0000313" key="2">
    <source>
        <dbReference type="EMBL" id="GEU72548.1"/>
    </source>
</evidence>
<feature type="domain" description="Reverse transcriptase Ty1/copia-type" evidence="1">
    <location>
        <begin position="143"/>
        <end position="214"/>
    </location>
</feature>
<organism evidence="2">
    <name type="scientific">Tanacetum cinerariifolium</name>
    <name type="common">Dalmatian daisy</name>
    <name type="synonym">Chrysanthemum cinerariifolium</name>
    <dbReference type="NCBI Taxonomy" id="118510"/>
    <lineage>
        <taxon>Eukaryota</taxon>
        <taxon>Viridiplantae</taxon>
        <taxon>Streptophyta</taxon>
        <taxon>Embryophyta</taxon>
        <taxon>Tracheophyta</taxon>
        <taxon>Spermatophyta</taxon>
        <taxon>Magnoliopsida</taxon>
        <taxon>eudicotyledons</taxon>
        <taxon>Gunneridae</taxon>
        <taxon>Pentapetalae</taxon>
        <taxon>asterids</taxon>
        <taxon>campanulids</taxon>
        <taxon>Asterales</taxon>
        <taxon>Asteraceae</taxon>
        <taxon>Asteroideae</taxon>
        <taxon>Anthemideae</taxon>
        <taxon>Anthemidinae</taxon>
        <taxon>Tanacetum</taxon>
    </lineage>
</organism>
<sequence>MVVRCTGKAVERGRFGGKIWFEDILGVTTKTVDTNRVESDLSNMETSITASPTPTFRIHKDHPKSQIIGPVDTPVQTRHKSKEMKEQSFIATIHQKTNPELLQFCLFSCFLSHEEPKKIFDALKDPSWVEAMQEELLQFKIQEVWILVDCPKGVRPIDTKWVLKNKKDERGIVNRNKARLVAQGHTQEEGIDYKEVFAPVARIEAIRLFLAYASFMGFIDPEFPDRVYKVKKAMYGLHQAPRAWYEFPDRVYKVKKAMYGLHQAPRAWYGTLSKYLLTNGFQRVLQKKDGIFLSQDKYVGDILKKFGYSDVRSANTPMDKENPWGKDGPGKDVELHLYRSMIGSLMYLTPSRPDIMFAVCACARHQVTPKECHLHAVKRIFRYLKGHPKLELWYPKESHFDLVAYSDSDYGGATQDRKSTTRGSASGCGQVLWIQNQLLDYSLPGNGAKNLMVIELYPGKAYPGRSSDRGCTGIARVEVVGGGIIGQEGLGGGAGVGLARWGRRTPNVVEPELCTIVEIASMADNRTMEELLQAPTEGYGEDIVIPEINADHFKIKTNLLQLVQANPYHGFERENPHTHINNFKRITSTLKFRDVTNDFWSTVRIETTNEGTKILATVDDEPASLLRDDNQGEAFPTVSGLESRQDRENIIKTSALPHDSTSRVTSLDADEGSMQQQLQELTDLCTRLLRQQTKMATKIKAQDLEISSLKARIKLLEDKDKGSVEQSGDDAPIKERSMKIGEEARVEKSTERGISTVGVPTGSGLVPTVSAIFTTASVVTPYSRRPREISTKNKGENIELINELVKYQDHHAKILKYQAQQSKPLSKKEQREFYMPVLRSHSGWKTKHFRGMTLEEIREKFIPVWKQIEDFVPMASKEEGKRVKRKGLKLEHGSAKKMKTSEDVSEEDLKEMMQLVPVEEVYLEALQVKHPIIDWEIYTEGKRDYWKIIRLGGHTAVYQFFVDMLKQFDREDLNQLWALVKETLSIRQASSDKEKELWVELKRLFKPDFEEQL</sequence>
<dbReference type="EMBL" id="BKCJ010006514">
    <property type="protein sequence ID" value="GEU72548.1"/>
    <property type="molecule type" value="Genomic_DNA"/>
</dbReference>
<dbReference type="SUPFAM" id="SSF56672">
    <property type="entry name" value="DNA/RNA polymerases"/>
    <property type="match status" value="1"/>
</dbReference>
<dbReference type="InterPro" id="IPR013103">
    <property type="entry name" value="RVT_2"/>
</dbReference>
<evidence type="ECO:0000259" key="1">
    <source>
        <dbReference type="Pfam" id="PF07727"/>
    </source>
</evidence>
<reference evidence="2" key="1">
    <citation type="journal article" date="2019" name="Sci. Rep.">
        <title>Draft genome of Tanacetum cinerariifolium, the natural source of mosquito coil.</title>
        <authorList>
            <person name="Yamashiro T."/>
            <person name="Shiraishi A."/>
            <person name="Satake H."/>
            <person name="Nakayama K."/>
        </authorList>
    </citation>
    <scope>NUCLEOTIDE SEQUENCE</scope>
</reference>
<name>A0A6L2MF65_TANCI</name>
<proteinExistence type="predicted"/>
<dbReference type="InterPro" id="IPR043502">
    <property type="entry name" value="DNA/RNA_pol_sf"/>
</dbReference>
<accession>A0A6L2MF65</accession>
<protein>
    <recommendedName>
        <fullName evidence="1">Reverse transcriptase Ty1/copia-type domain-containing protein</fullName>
    </recommendedName>
</protein>
<gene>
    <name evidence="2" type="ORF">Tci_044526</name>
</gene>